<dbReference type="Pfam" id="PF00593">
    <property type="entry name" value="TonB_dep_Rec_b-barrel"/>
    <property type="match status" value="1"/>
</dbReference>
<dbReference type="PANTHER" id="PTHR30069">
    <property type="entry name" value="TONB-DEPENDENT OUTER MEMBRANE RECEPTOR"/>
    <property type="match status" value="1"/>
</dbReference>
<accession>A0ABY4B5P7</accession>
<dbReference type="InterPro" id="IPR037066">
    <property type="entry name" value="Plug_dom_sf"/>
</dbReference>
<dbReference type="InterPro" id="IPR008969">
    <property type="entry name" value="CarboxyPept-like_regulatory"/>
</dbReference>
<evidence type="ECO:0000256" key="3">
    <source>
        <dbReference type="ARBA" id="ARBA00022452"/>
    </source>
</evidence>
<keyword evidence="8 13" id="KW-0675">Receptor</keyword>
<name>A0ABY4B5P7_9BACT</name>
<keyword evidence="2" id="KW-0813">Transport</keyword>
<dbReference type="InterPro" id="IPR039426">
    <property type="entry name" value="TonB-dep_rcpt-like"/>
</dbReference>
<comment type="subcellular location">
    <subcellularLocation>
        <location evidence="1">Cell outer membrane</location>
        <topology evidence="1">Multi-pass membrane protein</topology>
    </subcellularLocation>
</comment>
<keyword evidence="7 10" id="KW-0472">Membrane</keyword>
<dbReference type="Pfam" id="PF13715">
    <property type="entry name" value="CarbopepD_reg_2"/>
    <property type="match status" value="1"/>
</dbReference>
<evidence type="ECO:0000259" key="12">
    <source>
        <dbReference type="Pfam" id="PF07715"/>
    </source>
</evidence>
<feature type="domain" description="TonB-dependent receptor-like beta-barrel" evidence="11">
    <location>
        <begin position="296"/>
        <end position="739"/>
    </location>
</feature>
<evidence type="ECO:0000256" key="1">
    <source>
        <dbReference type="ARBA" id="ARBA00004571"/>
    </source>
</evidence>
<keyword evidence="14" id="KW-1185">Reference proteome</keyword>
<dbReference type="Gene3D" id="2.170.130.10">
    <property type="entry name" value="TonB-dependent receptor, plug domain"/>
    <property type="match status" value="1"/>
</dbReference>
<sequence length="785" mass="87419">MAFYYSARYLFIILLFSWVGLQGAWAQQETRFTVSGTVRSARGEALPGASVAVPALGTGTAADSLGHFSLSLPAGRHQLVIAFIGYLQQTRDLNLTRNQRLTFALEEGGNELGEVVVEGAATLQEKLKTTQMGVEHLSIREAKLLPALFGEVDILKTLQLKPGVQNGGEGSSGLFVRGGSSDQNLVLLDNALVYNPNHLFGLFSVFNSDAVQSVDLYKSGFPAQFGGRLSSVVDVKLREGDRQHYVATGGIGLISSRLTYEGPINKGKGSFIVSGRRTYFDIFTRALNKVNEGKEDYSPIPDYYFYDMNAKANYTLGEKDHLFLTGYLGRDIFGFGSTGGFNFNFNWGNTVGTLRWNHVFSPQLFVNTSVAVSDYQYNLTNKLDTFTFGLGSNIRDYTARTDFEYTPTDRHQLKAGALVTQHRFGVGRLDANSGDGRVNFGSDVNYYGLEGALYASDNYKASDKLQFEGGLRLTGFRSGSDQYGGVEPRAAARYALNDRTSFKANYALMYQYVHLVTNSGATLPTDIWYPSRLSVRPQQSQQVSSGASFLLGDGKYLLTDEVYHKWGRNQVDFRDGAQLFVNPELDAEFIFGKSWSYGNEIYLEKKTGKTTGWIGYTLAWSWRNFQPQRGTSGINNGQDFHPNYDRRHNLTVVVLHQLNPRINLTASFVYTSGNLTTLPLGRFGLQDIPGSSVGLDPRPVPIYPNRNSYQLIPYHRLDLGVVYKIGTRLNQDLTLSIYNAYNRRNAYFVFFDTVRDKASGRTTGFAARQVSLFPVIPSLTYNFRF</sequence>
<evidence type="ECO:0000256" key="6">
    <source>
        <dbReference type="ARBA" id="ARBA00023077"/>
    </source>
</evidence>
<keyword evidence="6 10" id="KW-0798">TonB box</keyword>
<evidence type="ECO:0000256" key="4">
    <source>
        <dbReference type="ARBA" id="ARBA00022692"/>
    </source>
</evidence>
<dbReference type="PANTHER" id="PTHR30069:SF29">
    <property type="entry name" value="HEMOGLOBIN AND HEMOGLOBIN-HAPTOGLOBIN-BINDING PROTEIN 1-RELATED"/>
    <property type="match status" value="1"/>
</dbReference>
<dbReference type="Gene3D" id="2.40.170.20">
    <property type="entry name" value="TonB-dependent receptor, beta-barrel domain"/>
    <property type="match status" value="1"/>
</dbReference>
<dbReference type="SUPFAM" id="SSF56935">
    <property type="entry name" value="Porins"/>
    <property type="match status" value="1"/>
</dbReference>
<evidence type="ECO:0000256" key="2">
    <source>
        <dbReference type="ARBA" id="ARBA00022448"/>
    </source>
</evidence>
<gene>
    <name evidence="13" type="ORF">MTP16_18415</name>
</gene>
<dbReference type="Proteomes" id="UP000831390">
    <property type="component" value="Chromosome"/>
</dbReference>
<dbReference type="Gene3D" id="2.60.40.1120">
    <property type="entry name" value="Carboxypeptidase-like, regulatory domain"/>
    <property type="match status" value="1"/>
</dbReference>
<reference evidence="13 14" key="1">
    <citation type="submission" date="2022-03" db="EMBL/GenBank/DDBJ databases">
        <title>Hymenobactersp. isolated from the air.</title>
        <authorList>
            <person name="Won M."/>
            <person name="Kwon S.-W."/>
        </authorList>
    </citation>
    <scope>NUCLEOTIDE SEQUENCE [LARGE SCALE GENOMIC DNA]</scope>
    <source>
        <strain evidence="13 14">KACC 22596</strain>
    </source>
</reference>
<dbReference type="SUPFAM" id="SSF49464">
    <property type="entry name" value="Carboxypeptidase regulatory domain-like"/>
    <property type="match status" value="1"/>
</dbReference>
<dbReference type="InterPro" id="IPR012910">
    <property type="entry name" value="Plug_dom"/>
</dbReference>
<keyword evidence="9" id="KW-0998">Cell outer membrane</keyword>
<evidence type="ECO:0000256" key="5">
    <source>
        <dbReference type="ARBA" id="ARBA00022729"/>
    </source>
</evidence>
<proteinExistence type="inferred from homology"/>
<evidence type="ECO:0000256" key="9">
    <source>
        <dbReference type="ARBA" id="ARBA00023237"/>
    </source>
</evidence>
<dbReference type="InterPro" id="IPR000531">
    <property type="entry name" value="Beta-barrel_TonB"/>
</dbReference>
<evidence type="ECO:0000256" key="8">
    <source>
        <dbReference type="ARBA" id="ARBA00023170"/>
    </source>
</evidence>
<evidence type="ECO:0000259" key="11">
    <source>
        <dbReference type="Pfam" id="PF00593"/>
    </source>
</evidence>
<dbReference type="Pfam" id="PF07715">
    <property type="entry name" value="Plug"/>
    <property type="match status" value="1"/>
</dbReference>
<keyword evidence="3" id="KW-1134">Transmembrane beta strand</keyword>
<evidence type="ECO:0000256" key="10">
    <source>
        <dbReference type="RuleBase" id="RU003357"/>
    </source>
</evidence>
<protein>
    <submittedName>
        <fullName evidence="13">TonB-dependent receptor</fullName>
    </submittedName>
</protein>
<dbReference type="RefSeq" id="WP_243512732.1">
    <property type="nucleotide sequence ID" value="NZ_CP094534.1"/>
</dbReference>
<organism evidence="13 14">
    <name type="scientific">Hymenobacter monticola</name>
    <dbReference type="NCBI Taxonomy" id="1705399"/>
    <lineage>
        <taxon>Bacteria</taxon>
        <taxon>Pseudomonadati</taxon>
        <taxon>Bacteroidota</taxon>
        <taxon>Cytophagia</taxon>
        <taxon>Cytophagales</taxon>
        <taxon>Hymenobacteraceae</taxon>
        <taxon>Hymenobacter</taxon>
    </lineage>
</organism>
<dbReference type="InterPro" id="IPR036942">
    <property type="entry name" value="Beta-barrel_TonB_sf"/>
</dbReference>
<dbReference type="EMBL" id="CP094534">
    <property type="protein sequence ID" value="UOE33088.1"/>
    <property type="molecule type" value="Genomic_DNA"/>
</dbReference>
<evidence type="ECO:0000256" key="7">
    <source>
        <dbReference type="ARBA" id="ARBA00023136"/>
    </source>
</evidence>
<comment type="similarity">
    <text evidence="10">Belongs to the TonB-dependent receptor family.</text>
</comment>
<keyword evidence="5" id="KW-0732">Signal</keyword>
<evidence type="ECO:0000313" key="14">
    <source>
        <dbReference type="Proteomes" id="UP000831390"/>
    </source>
</evidence>
<feature type="domain" description="TonB-dependent receptor plug" evidence="12">
    <location>
        <begin position="152"/>
        <end position="228"/>
    </location>
</feature>
<evidence type="ECO:0000313" key="13">
    <source>
        <dbReference type="EMBL" id="UOE33088.1"/>
    </source>
</evidence>
<keyword evidence="4" id="KW-0812">Transmembrane</keyword>